<dbReference type="Gene3D" id="3.30.565.10">
    <property type="entry name" value="Histidine kinase-like ATPase, C-terminal domain"/>
    <property type="match status" value="1"/>
</dbReference>
<dbReference type="Pfam" id="PF08676">
    <property type="entry name" value="MutL_C"/>
    <property type="match status" value="1"/>
</dbReference>
<dbReference type="EMBL" id="VBOT01000008">
    <property type="protein sequence ID" value="TMQ53800.1"/>
    <property type="molecule type" value="Genomic_DNA"/>
</dbReference>
<dbReference type="InterPro" id="IPR042120">
    <property type="entry name" value="MutL_C_dimsub"/>
</dbReference>
<reference evidence="8 9" key="1">
    <citation type="journal article" date="2019" name="Nat. Microbiol.">
        <title>Mediterranean grassland soil C-N compound turnover is dependent on rainfall and depth, and is mediated by genomically divergent microorganisms.</title>
        <authorList>
            <person name="Diamond S."/>
            <person name="Andeer P.F."/>
            <person name="Li Z."/>
            <person name="Crits-Christoph A."/>
            <person name="Burstein D."/>
            <person name="Anantharaman K."/>
            <person name="Lane K.R."/>
            <person name="Thomas B.C."/>
            <person name="Pan C."/>
            <person name="Northen T.R."/>
            <person name="Banfield J.F."/>
        </authorList>
    </citation>
    <scope>NUCLEOTIDE SEQUENCE [LARGE SCALE GENOMIC DNA]</scope>
    <source>
        <strain evidence="8">WS_3</strain>
    </source>
</reference>
<dbReference type="NCBIfam" id="TIGR00585">
    <property type="entry name" value="mutl"/>
    <property type="match status" value="1"/>
</dbReference>
<evidence type="ECO:0000256" key="5">
    <source>
        <dbReference type="SAM" id="MobiDB-lite"/>
    </source>
</evidence>
<evidence type="ECO:0000256" key="3">
    <source>
        <dbReference type="ARBA" id="ARBA00023204"/>
    </source>
</evidence>
<dbReference type="InterPro" id="IPR020568">
    <property type="entry name" value="Ribosomal_Su5_D2-typ_SF"/>
</dbReference>
<dbReference type="GO" id="GO:0006298">
    <property type="term" value="P:mismatch repair"/>
    <property type="evidence" value="ECO:0007669"/>
    <property type="project" value="UniProtKB-UniRule"/>
</dbReference>
<dbReference type="GO" id="GO:0004519">
    <property type="term" value="F:endonuclease activity"/>
    <property type="evidence" value="ECO:0007669"/>
    <property type="project" value="UniProtKB-KW"/>
</dbReference>
<feature type="region of interest" description="Disordered" evidence="5">
    <location>
        <begin position="367"/>
        <end position="425"/>
    </location>
</feature>
<dbReference type="SUPFAM" id="SSF118116">
    <property type="entry name" value="DNA mismatch repair protein MutL"/>
    <property type="match status" value="1"/>
</dbReference>
<dbReference type="InterPro" id="IPR013507">
    <property type="entry name" value="DNA_mismatch_S5_2-like"/>
</dbReference>
<dbReference type="SUPFAM" id="SSF55874">
    <property type="entry name" value="ATPase domain of HSP90 chaperone/DNA topoisomerase II/histidine kinase"/>
    <property type="match status" value="1"/>
</dbReference>
<dbReference type="SUPFAM" id="SSF54211">
    <property type="entry name" value="Ribosomal protein S5 domain 2-like"/>
    <property type="match status" value="1"/>
</dbReference>
<keyword evidence="2 4" id="KW-0227">DNA damage</keyword>
<comment type="similarity">
    <text evidence="1 4">Belongs to the DNA mismatch repair MutL/HexB family.</text>
</comment>
<dbReference type="PANTHER" id="PTHR10073">
    <property type="entry name" value="DNA MISMATCH REPAIR PROTEIN MLH, PMS, MUTL"/>
    <property type="match status" value="1"/>
</dbReference>
<sequence length="613" mass="66218">MTRSIRRLAPETASRIAAGEVIERPLSALKEILENALDAGARSIAVQVERSLDHAFQVADDGTGIAAGDLELALERHATSKIATLEDLDRLGSLGFRGEALPSIAAVSRLRITSRRREADGASFVLVEGGRAVERGASARAPGTTVEVADLFFNTPARRKFLHSPAGELRAALRLLECYALAYPEVGFRMTVDGRERLSWPALPVSGLAPEDHGGAPGLHDYRERASALWGARHAAQLLDALGERDGMRIEALLGLPEHARATREGQVFIVNRRWIQSPPLSQALRRAYGNLLPGGRFPASTLWLTVPPARLDVNVHPTKREVRFADESAVFTLVAGACAKSLAHIHPPLTVVRGGAATEPRWADRVQERAGEQPYLRLGSLRPEPPGLASPGGGPAGPGVSSPGAGILAGDRSEPEAAGAGPREPELWQLHRTYILAPVRGGLVIVDQHAAHERILYEDARARLEGARGSAQQLLFPAVIDLSRSQFDLVLELGQWLNQLGWDLAPLGPPSVVIHGVPSDLTRENPGRFLQDLLDEVSESTARESDTDVAEIVARSYACHAAIKAGDPLSQPEMRALIDRLFATSRPHGDPHGRVTYVRLDLDELNKRFGRT</sequence>
<keyword evidence="8" id="KW-0255">Endonuclease</keyword>
<dbReference type="AlphaFoldDB" id="A0A538SR03"/>
<dbReference type="GO" id="GO:0016887">
    <property type="term" value="F:ATP hydrolysis activity"/>
    <property type="evidence" value="ECO:0007669"/>
    <property type="project" value="InterPro"/>
</dbReference>
<evidence type="ECO:0000256" key="1">
    <source>
        <dbReference type="ARBA" id="ARBA00006082"/>
    </source>
</evidence>
<feature type="domain" description="DNA mismatch repair protein S5" evidence="7">
    <location>
        <begin position="226"/>
        <end position="344"/>
    </location>
</feature>
<dbReference type="Proteomes" id="UP000320184">
    <property type="component" value="Unassembled WGS sequence"/>
</dbReference>
<name>A0A538SR03_UNCEI</name>
<dbReference type="Gene3D" id="3.30.1540.20">
    <property type="entry name" value="MutL, C-terminal domain, dimerisation subdomain"/>
    <property type="match status" value="1"/>
</dbReference>
<evidence type="ECO:0000256" key="2">
    <source>
        <dbReference type="ARBA" id="ARBA00022763"/>
    </source>
</evidence>
<evidence type="ECO:0000313" key="9">
    <source>
        <dbReference type="Proteomes" id="UP000320184"/>
    </source>
</evidence>
<dbReference type="SMART" id="SM00853">
    <property type="entry name" value="MutL_C"/>
    <property type="match status" value="1"/>
</dbReference>
<keyword evidence="3 4" id="KW-0234">DNA repair</keyword>
<dbReference type="GO" id="GO:0032300">
    <property type="term" value="C:mismatch repair complex"/>
    <property type="evidence" value="ECO:0007669"/>
    <property type="project" value="InterPro"/>
</dbReference>
<dbReference type="Pfam" id="PF01119">
    <property type="entry name" value="DNA_mis_repair"/>
    <property type="match status" value="1"/>
</dbReference>
<dbReference type="InterPro" id="IPR036890">
    <property type="entry name" value="HATPase_C_sf"/>
</dbReference>
<dbReference type="PROSITE" id="PS00058">
    <property type="entry name" value="DNA_MISMATCH_REPAIR_1"/>
    <property type="match status" value="1"/>
</dbReference>
<dbReference type="InterPro" id="IPR042121">
    <property type="entry name" value="MutL_C_regsub"/>
</dbReference>
<feature type="domain" description="MutL C-terminal dimerisation" evidence="6">
    <location>
        <begin position="427"/>
        <end position="570"/>
    </location>
</feature>
<accession>A0A538SR03</accession>
<dbReference type="GO" id="GO:0030983">
    <property type="term" value="F:mismatched DNA binding"/>
    <property type="evidence" value="ECO:0007669"/>
    <property type="project" value="InterPro"/>
</dbReference>
<dbReference type="InterPro" id="IPR014790">
    <property type="entry name" value="MutL_C"/>
</dbReference>
<dbReference type="CDD" id="cd00782">
    <property type="entry name" value="MutL_Trans"/>
    <property type="match status" value="1"/>
</dbReference>
<dbReference type="InterPro" id="IPR014721">
    <property type="entry name" value="Ribsml_uS5_D2-typ_fold_subgr"/>
</dbReference>
<proteinExistence type="inferred from homology"/>
<dbReference type="PANTHER" id="PTHR10073:SF12">
    <property type="entry name" value="DNA MISMATCH REPAIR PROTEIN MLH1"/>
    <property type="match status" value="1"/>
</dbReference>
<dbReference type="SMART" id="SM01340">
    <property type="entry name" value="DNA_mis_repair"/>
    <property type="match status" value="1"/>
</dbReference>
<evidence type="ECO:0000259" key="7">
    <source>
        <dbReference type="SMART" id="SM01340"/>
    </source>
</evidence>
<protein>
    <recommendedName>
        <fullName evidence="4">DNA mismatch repair protein MutL</fullName>
    </recommendedName>
</protein>
<dbReference type="InterPro" id="IPR038973">
    <property type="entry name" value="MutL/Mlh/Pms-like"/>
</dbReference>
<evidence type="ECO:0000259" key="6">
    <source>
        <dbReference type="SMART" id="SM00853"/>
    </source>
</evidence>
<dbReference type="InterPro" id="IPR037198">
    <property type="entry name" value="MutL_C_sf"/>
</dbReference>
<dbReference type="InterPro" id="IPR002099">
    <property type="entry name" value="MutL/Mlh/PMS"/>
</dbReference>
<dbReference type="CDD" id="cd16926">
    <property type="entry name" value="HATPase_MutL-MLH-PMS-like"/>
    <property type="match status" value="1"/>
</dbReference>
<gene>
    <name evidence="4 8" type="primary">mutL</name>
    <name evidence="8" type="ORF">E6K73_00710</name>
</gene>
<dbReference type="GO" id="GO:0005524">
    <property type="term" value="F:ATP binding"/>
    <property type="evidence" value="ECO:0007669"/>
    <property type="project" value="InterPro"/>
</dbReference>
<dbReference type="FunFam" id="3.30.565.10:FF:000003">
    <property type="entry name" value="DNA mismatch repair endonuclease MutL"/>
    <property type="match status" value="1"/>
</dbReference>
<dbReference type="Gene3D" id="3.30.1370.100">
    <property type="entry name" value="MutL, C-terminal domain, regulatory subdomain"/>
    <property type="match status" value="1"/>
</dbReference>
<evidence type="ECO:0000256" key="4">
    <source>
        <dbReference type="HAMAP-Rule" id="MF_00149"/>
    </source>
</evidence>
<comment type="caution">
    <text evidence="8">The sequence shown here is derived from an EMBL/GenBank/DDBJ whole genome shotgun (WGS) entry which is preliminary data.</text>
</comment>
<dbReference type="InterPro" id="IPR020667">
    <property type="entry name" value="DNA_mismatch_repair_MutL"/>
</dbReference>
<dbReference type="Gene3D" id="3.30.230.10">
    <property type="match status" value="1"/>
</dbReference>
<keyword evidence="8" id="KW-0378">Hydrolase</keyword>
<comment type="function">
    <text evidence="4">This protein is involved in the repair of mismatches in DNA. It is required for dam-dependent methyl-directed DNA mismatch repair. May act as a 'molecular matchmaker', a protein that promotes the formation of a stable complex between two or more DNA-binding proteins in an ATP-dependent manner without itself being part of a final effector complex.</text>
</comment>
<keyword evidence="8" id="KW-0540">Nuclease</keyword>
<organism evidence="8 9">
    <name type="scientific">Eiseniibacteriota bacterium</name>
    <dbReference type="NCBI Taxonomy" id="2212470"/>
    <lineage>
        <taxon>Bacteria</taxon>
        <taxon>Candidatus Eiseniibacteriota</taxon>
    </lineage>
</organism>
<evidence type="ECO:0000313" key="8">
    <source>
        <dbReference type="EMBL" id="TMQ53800.1"/>
    </source>
</evidence>
<dbReference type="Pfam" id="PF13589">
    <property type="entry name" value="HATPase_c_3"/>
    <property type="match status" value="1"/>
</dbReference>
<dbReference type="GO" id="GO:0140664">
    <property type="term" value="F:ATP-dependent DNA damage sensor activity"/>
    <property type="evidence" value="ECO:0007669"/>
    <property type="project" value="InterPro"/>
</dbReference>
<dbReference type="HAMAP" id="MF_00149">
    <property type="entry name" value="DNA_mis_repair"/>
    <property type="match status" value="1"/>
</dbReference>
<dbReference type="InterPro" id="IPR014762">
    <property type="entry name" value="DNA_mismatch_repair_CS"/>
</dbReference>